<dbReference type="EMBL" id="QRTJ01000001">
    <property type="protein sequence ID" value="RGQ71504.1"/>
    <property type="molecule type" value="Genomic_DNA"/>
</dbReference>
<dbReference type="EMBL" id="QRWQ01000002">
    <property type="protein sequence ID" value="RGT41120.1"/>
    <property type="molecule type" value="Genomic_DNA"/>
</dbReference>
<evidence type="ECO:0000259" key="5">
    <source>
        <dbReference type="PROSITE" id="PS50930"/>
    </source>
</evidence>
<dbReference type="PANTHER" id="PTHR37299:SF1">
    <property type="entry name" value="STAGE 0 SPORULATION PROTEIN A HOMOLOG"/>
    <property type="match status" value="1"/>
</dbReference>
<dbReference type="PROSITE" id="PS50110">
    <property type="entry name" value="RESPONSE_REGULATORY"/>
    <property type="match status" value="1"/>
</dbReference>
<proteinExistence type="predicted"/>
<reference evidence="14 15" key="1">
    <citation type="submission" date="2018-08" db="EMBL/GenBank/DDBJ databases">
        <title>A genome reference for cultivated species of the human gut microbiota.</title>
        <authorList>
            <person name="Zou Y."/>
            <person name="Xue W."/>
            <person name="Luo G."/>
        </authorList>
    </citation>
    <scope>NUCLEOTIDE SEQUENCE [LARGE SCALE GENOMIC DNA]</scope>
    <source>
        <strain evidence="10 15">AF19-16AC</strain>
        <strain evidence="9 19">AF27-4BH</strain>
        <strain evidence="13 17">AF33-12</strain>
        <strain evidence="12 16">AM12-54</strain>
        <strain evidence="11 18">AM22-7AC</strain>
        <strain evidence="8 14">TF01-20-2</strain>
    </source>
</reference>
<reference evidence="6" key="3">
    <citation type="submission" date="2020-02" db="EMBL/GenBank/DDBJ databases">
        <authorList>
            <person name="Littmann E."/>
            <person name="Sorbara M."/>
        </authorList>
    </citation>
    <scope>NUCLEOTIDE SEQUENCE</scope>
    <source>
        <strain evidence="7">MSK.15.32</strain>
        <strain evidence="6">MSK.22.53</strain>
    </source>
</reference>
<protein>
    <recommendedName>
        <fullName evidence="1">Stage 0 sporulation protein A homolog</fullName>
    </recommendedName>
</protein>
<dbReference type="Proteomes" id="UP000283992">
    <property type="component" value="Unassembled WGS sequence"/>
</dbReference>
<keyword evidence="3" id="KW-0597">Phosphoprotein</keyword>
<evidence type="ECO:0000313" key="7">
    <source>
        <dbReference type="EMBL" id="NSI58013.1"/>
    </source>
</evidence>
<feature type="domain" description="HTH LytTR-type" evidence="5">
    <location>
        <begin position="153"/>
        <end position="252"/>
    </location>
</feature>
<dbReference type="Proteomes" id="UP000285697">
    <property type="component" value="Unassembled WGS sequence"/>
</dbReference>
<evidence type="ECO:0000256" key="1">
    <source>
        <dbReference type="ARBA" id="ARBA00018672"/>
    </source>
</evidence>
<dbReference type="Proteomes" id="UP001296643">
    <property type="component" value="Unassembled WGS sequence"/>
</dbReference>
<dbReference type="InterPro" id="IPR007492">
    <property type="entry name" value="LytTR_DNA-bd_dom"/>
</dbReference>
<feature type="domain" description="Response regulatory" evidence="4">
    <location>
        <begin position="24"/>
        <end position="141"/>
    </location>
</feature>
<dbReference type="Proteomes" id="UP000285610">
    <property type="component" value="Unassembled WGS sequence"/>
</dbReference>
<evidence type="ECO:0000313" key="9">
    <source>
        <dbReference type="EMBL" id="RGQ71504.1"/>
    </source>
</evidence>
<dbReference type="EMBL" id="QRQE01000005">
    <property type="protein sequence ID" value="RHM80436.1"/>
    <property type="molecule type" value="Genomic_DNA"/>
</dbReference>
<dbReference type="PANTHER" id="PTHR37299">
    <property type="entry name" value="TRANSCRIPTIONAL REGULATOR-RELATED"/>
    <property type="match status" value="1"/>
</dbReference>
<dbReference type="InterPro" id="IPR046947">
    <property type="entry name" value="LytR-like"/>
</dbReference>
<evidence type="ECO:0000313" key="12">
    <source>
        <dbReference type="EMBL" id="RHJ14731.1"/>
    </source>
</evidence>
<evidence type="ECO:0000313" key="16">
    <source>
        <dbReference type="Proteomes" id="UP000283992"/>
    </source>
</evidence>
<comment type="function">
    <text evidence="2">May play the central regulatory role in sporulation. It may be an element of the effector pathway responsible for the activation of sporulation genes in response to nutritional stress. Spo0A may act in concert with spo0H (a sigma factor) to control the expression of some genes that are critical to the sporulation process.</text>
</comment>
<evidence type="ECO:0000313" key="15">
    <source>
        <dbReference type="Proteomes" id="UP000283834"/>
    </source>
</evidence>
<dbReference type="EMBL" id="QRIA01000008">
    <property type="protein sequence ID" value="RHG19268.1"/>
    <property type="molecule type" value="Genomic_DNA"/>
</dbReference>
<dbReference type="Pfam" id="PF00072">
    <property type="entry name" value="Response_reg"/>
    <property type="match status" value="1"/>
</dbReference>
<dbReference type="EMBL" id="JAAIRM010000001">
    <property type="protein sequence ID" value="NSI17896.1"/>
    <property type="molecule type" value="Genomic_DNA"/>
</dbReference>
<evidence type="ECO:0000313" key="18">
    <source>
        <dbReference type="Proteomes" id="UP000285697"/>
    </source>
</evidence>
<evidence type="ECO:0000313" key="8">
    <source>
        <dbReference type="EMBL" id="RGM26450.1"/>
    </source>
</evidence>
<evidence type="ECO:0000313" key="17">
    <source>
        <dbReference type="Proteomes" id="UP000285610"/>
    </source>
</evidence>
<dbReference type="EMBL" id="JAAIRV010000008">
    <property type="protein sequence ID" value="NSI58013.1"/>
    <property type="molecule type" value="Genomic_DNA"/>
</dbReference>
<dbReference type="STRING" id="33038.GCA_900067245_00758"/>
<organism evidence="8 14">
    <name type="scientific">Mediterraneibacter gnavus</name>
    <name type="common">Ruminococcus gnavus</name>
    <dbReference type="NCBI Taxonomy" id="33038"/>
    <lineage>
        <taxon>Bacteria</taxon>
        <taxon>Bacillati</taxon>
        <taxon>Bacillota</taxon>
        <taxon>Clostridia</taxon>
        <taxon>Lachnospirales</taxon>
        <taxon>Lachnospiraceae</taxon>
        <taxon>Mediterraneibacter</taxon>
    </lineage>
</organism>
<dbReference type="InterPro" id="IPR001789">
    <property type="entry name" value="Sig_transdc_resp-reg_receiver"/>
</dbReference>
<dbReference type="SMART" id="SM00850">
    <property type="entry name" value="LytTR"/>
    <property type="match status" value="1"/>
</dbReference>
<evidence type="ECO:0000313" key="10">
    <source>
        <dbReference type="EMBL" id="RGT41120.1"/>
    </source>
</evidence>
<dbReference type="CDD" id="cd00156">
    <property type="entry name" value="REC"/>
    <property type="match status" value="1"/>
</dbReference>
<reference evidence="6" key="2">
    <citation type="journal article" date="2020" name="Cell Host Microbe">
        <title>Functional and Genomic Variation between Human-Derived Isolates of Lachnospiraceae Reveals Inter- and Intra-Species Diversity.</title>
        <authorList>
            <person name="Sorbara M.T."/>
            <person name="Littmann E.R."/>
            <person name="Fontana E."/>
            <person name="Moody T.U."/>
            <person name="Kohout C.E."/>
            <person name="Gjonbalaj M."/>
            <person name="Eaton V."/>
            <person name="Seok R."/>
            <person name="Leiner I.M."/>
            <person name="Pamer E.G."/>
        </authorList>
    </citation>
    <scope>NUCLEOTIDE SEQUENCE</scope>
    <source>
        <strain evidence="7">MSK.15.32</strain>
        <strain evidence="6">MSK.22.53</strain>
    </source>
</reference>
<dbReference type="EMBL" id="QSSX01000001">
    <property type="protein sequence ID" value="RGM26450.1"/>
    <property type="molecule type" value="Genomic_DNA"/>
</dbReference>
<dbReference type="GO" id="GO:0000156">
    <property type="term" value="F:phosphorelay response regulator activity"/>
    <property type="evidence" value="ECO:0007669"/>
    <property type="project" value="InterPro"/>
</dbReference>
<evidence type="ECO:0000259" key="4">
    <source>
        <dbReference type="PROSITE" id="PS50110"/>
    </source>
</evidence>
<evidence type="ECO:0000313" key="19">
    <source>
        <dbReference type="Proteomes" id="UP000286137"/>
    </source>
</evidence>
<dbReference type="Gene3D" id="3.40.50.2300">
    <property type="match status" value="1"/>
</dbReference>
<gene>
    <name evidence="12" type="ORF">DW142_04560</name>
    <name evidence="11" type="ORF">DW270_08035</name>
    <name evidence="10" type="ORF">DWX36_02205</name>
    <name evidence="9" type="ORF">DWY88_01415</name>
    <name evidence="13" type="ORF">DWZ50_02970</name>
    <name evidence="8" type="ORF">DXC31_00950</name>
    <name evidence="6" type="ORF">G4958_00695</name>
    <name evidence="7" type="ORF">G4993_06305</name>
</gene>
<evidence type="ECO:0000313" key="11">
    <source>
        <dbReference type="EMBL" id="RHG19268.1"/>
    </source>
</evidence>
<dbReference type="Proteomes" id="UP000283834">
    <property type="component" value="Unassembled WGS sequence"/>
</dbReference>
<dbReference type="SMART" id="SM00448">
    <property type="entry name" value="REC"/>
    <property type="match status" value="1"/>
</dbReference>
<dbReference type="InterPro" id="IPR011006">
    <property type="entry name" value="CheY-like_superfamily"/>
</dbReference>
<evidence type="ECO:0000313" key="6">
    <source>
        <dbReference type="EMBL" id="NSI17896.1"/>
    </source>
</evidence>
<dbReference type="Proteomes" id="UP001296580">
    <property type="component" value="Unassembled WGS sequence"/>
</dbReference>
<evidence type="ECO:0000313" key="14">
    <source>
        <dbReference type="Proteomes" id="UP000260808"/>
    </source>
</evidence>
<dbReference type="SUPFAM" id="SSF52172">
    <property type="entry name" value="CheY-like"/>
    <property type="match status" value="1"/>
</dbReference>
<evidence type="ECO:0000256" key="2">
    <source>
        <dbReference type="ARBA" id="ARBA00024867"/>
    </source>
</evidence>
<dbReference type="AlphaFoldDB" id="A0A2N5P4A6"/>
<keyword evidence="8" id="KW-0238">DNA-binding</keyword>
<dbReference type="GO" id="GO:0003677">
    <property type="term" value="F:DNA binding"/>
    <property type="evidence" value="ECO:0007669"/>
    <property type="project" value="UniProtKB-KW"/>
</dbReference>
<name>A0A2N5P4A6_MEDGN</name>
<accession>A0A2N5P4A6</accession>
<comment type="caution">
    <text evidence="8">The sequence shown here is derived from an EMBL/GenBank/DDBJ whole genome shotgun (WGS) entry which is preliminary data.</text>
</comment>
<feature type="modified residue" description="4-aspartylphosphate" evidence="3">
    <location>
        <position position="78"/>
    </location>
</feature>
<sequence>MPDSDKIVLVPINDKKQKGETMIRIAIVEDEDSYVQVLTGYLKQYETEHSLSFQISVFHDGLDIVSEYKADYDIILLDIQMKHLDGMKTAEKIRELDEDVSFIFITSTIQFAVQGYLVDALGYVVKPVAYLAFSQILGKAVKKVKQKQQKDYMTIEVEGGQMRLDISQIYYIESQRHNILFHTEKGDFLTAGPMKKVEALLKDKGFSKCHNAYLIHLMHVTGIVQNNVLLSDSTTLPVSRAKKKVFLEALTDYIGGVHR</sequence>
<evidence type="ECO:0000256" key="3">
    <source>
        <dbReference type="PROSITE-ProRule" id="PRU00169"/>
    </source>
</evidence>
<dbReference type="PROSITE" id="PS50930">
    <property type="entry name" value="HTH_LYTTR"/>
    <property type="match status" value="1"/>
</dbReference>
<dbReference type="Pfam" id="PF04397">
    <property type="entry name" value="LytTR"/>
    <property type="match status" value="1"/>
</dbReference>
<dbReference type="Gene3D" id="2.40.50.1020">
    <property type="entry name" value="LytTr DNA-binding domain"/>
    <property type="match status" value="1"/>
</dbReference>
<dbReference type="EMBL" id="QRLN01000004">
    <property type="protein sequence ID" value="RHJ14731.1"/>
    <property type="molecule type" value="Genomic_DNA"/>
</dbReference>
<evidence type="ECO:0000313" key="13">
    <source>
        <dbReference type="EMBL" id="RHM80436.1"/>
    </source>
</evidence>
<dbReference type="Proteomes" id="UP000286137">
    <property type="component" value="Unassembled WGS sequence"/>
</dbReference>
<dbReference type="Proteomes" id="UP000260808">
    <property type="component" value="Unassembled WGS sequence"/>
</dbReference>